<accession>A0A7W5FXF6</accession>
<reference evidence="3 4" key="1">
    <citation type="submission" date="2020-08" db="EMBL/GenBank/DDBJ databases">
        <title>Genomic Encyclopedia of Type Strains, Phase III (KMG-III): the genomes of soil and plant-associated and newly described type strains.</title>
        <authorList>
            <person name="Whitman W."/>
        </authorList>
    </citation>
    <scope>NUCLEOTIDE SEQUENCE [LARGE SCALE GENOMIC DNA]</scope>
    <source>
        <strain evidence="3 4">CECT 8897</strain>
    </source>
</reference>
<dbReference type="RefSeq" id="WP_183443875.1">
    <property type="nucleotide sequence ID" value="NZ_JACHXD010000025.1"/>
</dbReference>
<dbReference type="Proteomes" id="UP000541535">
    <property type="component" value="Unassembled WGS sequence"/>
</dbReference>
<name>A0A7W5FXF6_9BURK</name>
<feature type="compositionally biased region" description="Low complexity" evidence="1">
    <location>
        <begin position="216"/>
        <end position="225"/>
    </location>
</feature>
<evidence type="ECO:0000313" key="3">
    <source>
        <dbReference type="EMBL" id="MBB3122213.1"/>
    </source>
</evidence>
<evidence type="ECO:0000313" key="4">
    <source>
        <dbReference type="Proteomes" id="UP000541535"/>
    </source>
</evidence>
<proteinExistence type="predicted"/>
<comment type="caution">
    <text evidence="3">The sequence shown here is derived from an EMBL/GenBank/DDBJ whole genome shotgun (WGS) entry which is preliminary data.</text>
</comment>
<sequence length="233" mass="24794">MRLASLLASCLALGLQAAPVRAETPASTPPLKERLLQFYKEFFPFGYTDPISVSRFDHGSVNVCNSLSHGCSVVTLPGPVNRAKRFVPGPFVEGAAASWLALDHQDSYLCSVAEGERAATCARMAGFSASGVHINFMRRHIVPILHFSSSSDSDQFVAKYAKSFYVSLAKAAELLKLHMAENKPAALVGMLPARQVLFDVPGAAPQPEDGNGGAWEVPVGSGSETSVEEEGVS</sequence>
<organism evidence="3 4">
    <name type="scientific">Pseudoduganella violacea</name>
    <dbReference type="NCBI Taxonomy" id="1715466"/>
    <lineage>
        <taxon>Bacteria</taxon>
        <taxon>Pseudomonadati</taxon>
        <taxon>Pseudomonadota</taxon>
        <taxon>Betaproteobacteria</taxon>
        <taxon>Burkholderiales</taxon>
        <taxon>Oxalobacteraceae</taxon>
        <taxon>Telluria group</taxon>
        <taxon>Pseudoduganella</taxon>
    </lineage>
</organism>
<gene>
    <name evidence="3" type="ORF">FHS03_005310</name>
</gene>
<evidence type="ECO:0000256" key="1">
    <source>
        <dbReference type="SAM" id="MobiDB-lite"/>
    </source>
</evidence>
<dbReference type="EMBL" id="JACHXD010000025">
    <property type="protein sequence ID" value="MBB3122213.1"/>
    <property type="molecule type" value="Genomic_DNA"/>
</dbReference>
<keyword evidence="4" id="KW-1185">Reference proteome</keyword>
<feature type="signal peptide" evidence="2">
    <location>
        <begin position="1"/>
        <end position="22"/>
    </location>
</feature>
<dbReference type="AlphaFoldDB" id="A0A7W5FXF6"/>
<keyword evidence="2" id="KW-0732">Signal</keyword>
<feature type="chain" id="PRO_5031087699" evidence="2">
    <location>
        <begin position="23"/>
        <end position="233"/>
    </location>
</feature>
<protein>
    <submittedName>
        <fullName evidence="3">Uncharacterized protein</fullName>
    </submittedName>
</protein>
<feature type="region of interest" description="Disordered" evidence="1">
    <location>
        <begin position="202"/>
        <end position="233"/>
    </location>
</feature>
<evidence type="ECO:0000256" key="2">
    <source>
        <dbReference type="SAM" id="SignalP"/>
    </source>
</evidence>